<evidence type="ECO:0000313" key="2">
    <source>
        <dbReference type="Proteomes" id="UP000658320"/>
    </source>
</evidence>
<comment type="caution">
    <text evidence="1">The sequence shown here is derived from an EMBL/GenBank/DDBJ whole genome shotgun (WGS) entry which is preliminary data.</text>
</comment>
<reference evidence="1" key="2">
    <citation type="submission" date="2020-09" db="EMBL/GenBank/DDBJ databases">
        <authorList>
            <person name="Sun Q."/>
            <person name="Ohkuma M."/>
        </authorList>
    </citation>
    <scope>NUCLEOTIDE SEQUENCE</scope>
    <source>
        <strain evidence="1">JCM 4346</strain>
    </source>
</reference>
<dbReference type="Proteomes" id="UP000658320">
    <property type="component" value="Unassembled WGS sequence"/>
</dbReference>
<evidence type="ECO:0008006" key="3">
    <source>
        <dbReference type="Google" id="ProtNLM"/>
    </source>
</evidence>
<keyword evidence="2" id="KW-1185">Reference proteome</keyword>
<dbReference type="AlphaFoldDB" id="A0A918CED3"/>
<evidence type="ECO:0000313" key="1">
    <source>
        <dbReference type="EMBL" id="GGR16929.1"/>
    </source>
</evidence>
<organism evidence="1 2">
    <name type="scientific">Streptomyces aurantiogriseus</name>
    <dbReference type="NCBI Taxonomy" id="66870"/>
    <lineage>
        <taxon>Bacteria</taxon>
        <taxon>Bacillati</taxon>
        <taxon>Actinomycetota</taxon>
        <taxon>Actinomycetes</taxon>
        <taxon>Kitasatosporales</taxon>
        <taxon>Streptomycetaceae</taxon>
        <taxon>Streptomyces</taxon>
    </lineage>
</organism>
<proteinExistence type="predicted"/>
<accession>A0A918CED3</accession>
<gene>
    <name evidence="1" type="ORF">GCM10010251_36310</name>
</gene>
<reference evidence="1" key="1">
    <citation type="journal article" date="2014" name="Int. J. Syst. Evol. Microbiol.">
        <title>Complete genome sequence of Corynebacterium casei LMG S-19264T (=DSM 44701T), isolated from a smear-ripened cheese.</title>
        <authorList>
            <consortium name="US DOE Joint Genome Institute (JGI-PGF)"/>
            <person name="Walter F."/>
            <person name="Albersmeier A."/>
            <person name="Kalinowski J."/>
            <person name="Ruckert C."/>
        </authorList>
    </citation>
    <scope>NUCLEOTIDE SEQUENCE</scope>
    <source>
        <strain evidence="1">JCM 4346</strain>
    </source>
</reference>
<protein>
    <recommendedName>
        <fullName evidence="3">WYL domain-containing protein</fullName>
    </recommendedName>
</protein>
<name>A0A918CED3_9ACTN</name>
<sequence length="90" mass="10119">MTPRLPTSGELRRRVDERPGGIEVTVRVRRDRLDMFQLARLSYGVLGEARQLLAFSDRVEVLSPSEVGQELRAAAASVTELYQHAERGPE</sequence>
<dbReference type="EMBL" id="BMSX01000007">
    <property type="protein sequence ID" value="GGR16929.1"/>
    <property type="molecule type" value="Genomic_DNA"/>
</dbReference>